<protein>
    <submittedName>
        <fullName evidence="1">Uncharacterized protein</fullName>
    </submittedName>
</protein>
<dbReference type="EMBL" id="BQKI01000072">
    <property type="protein sequence ID" value="GJN16557.1"/>
    <property type="molecule type" value="Genomic_DNA"/>
</dbReference>
<reference evidence="1" key="1">
    <citation type="journal article" date="2018" name="DNA Res.">
        <title>Multiple hybrid de novo genome assembly of finger millet, an orphan allotetraploid crop.</title>
        <authorList>
            <person name="Hatakeyama M."/>
            <person name="Aluri S."/>
            <person name="Balachadran M.T."/>
            <person name="Sivarajan S.R."/>
            <person name="Patrignani A."/>
            <person name="Gruter S."/>
            <person name="Poveda L."/>
            <person name="Shimizu-Inatsugi R."/>
            <person name="Baeten J."/>
            <person name="Francoijs K.J."/>
            <person name="Nataraja K.N."/>
            <person name="Reddy Y.A.N."/>
            <person name="Phadnis S."/>
            <person name="Ravikumar R.L."/>
            <person name="Schlapbach R."/>
            <person name="Sreeman S.M."/>
            <person name="Shimizu K.K."/>
        </authorList>
    </citation>
    <scope>NUCLEOTIDE SEQUENCE</scope>
</reference>
<dbReference type="Proteomes" id="UP001054889">
    <property type="component" value="Unassembled WGS sequence"/>
</dbReference>
<evidence type="ECO:0000313" key="1">
    <source>
        <dbReference type="EMBL" id="GJN16557.1"/>
    </source>
</evidence>
<evidence type="ECO:0000313" key="2">
    <source>
        <dbReference type="Proteomes" id="UP001054889"/>
    </source>
</evidence>
<name>A0AAV5E256_ELECO</name>
<reference evidence="1" key="2">
    <citation type="submission" date="2021-12" db="EMBL/GenBank/DDBJ databases">
        <title>Resequencing data analysis of finger millet.</title>
        <authorList>
            <person name="Hatakeyama M."/>
            <person name="Aluri S."/>
            <person name="Balachadran M.T."/>
            <person name="Sivarajan S.R."/>
            <person name="Poveda L."/>
            <person name="Shimizu-Inatsugi R."/>
            <person name="Schlapbach R."/>
            <person name="Sreeman S.M."/>
            <person name="Shimizu K.K."/>
        </authorList>
    </citation>
    <scope>NUCLEOTIDE SEQUENCE</scope>
</reference>
<keyword evidence="2" id="KW-1185">Reference proteome</keyword>
<sequence>MRRVMAELKYLPEQPTSDDSELLFPIRKPVDDYNHSSGLQLGSQSHGNFSVLVFVDVVISGTNCVVSRGASV</sequence>
<accession>A0AAV5E256</accession>
<organism evidence="1 2">
    <name type="scientific">Eleusine coracana subsp. coracana</name>
    <dbReference type="NCBI Taxonomy" id="191504"/>
    <lineage>
        <taxon>Eukaryota</taxon>
        <taxon>Viridiplantae</taxon>
        <taxon>Streptophyta</taxon>
        <taxon>Embryophyta</taxon>
        <taxon>Tracheophyta</taxon>
        <taxon>Spermatophyta</taxon>
        <taxon>Magnoliopsida</taxon>
        <taxon>Liliopsida</taxon>
        <taxon>Poales</taxon>
        <taxon>Poaceae</taxon>
        <taxon>PACMAD clade</taxon>
        <taxon>Chloridoideae</taxon>
        <taxon>Cynodonteae</taxon>
        <taxon>Eleusininae</taxon>
        <taxon>Eleusine</taxon>
    </lineage>
</organism>
<comment type="caution">
    <text evidence="1">The sequence shown here is derived from an EMBL/GenBank/DDBJ whole genome shotgun (WGS) entry which is preliminary data.</text>
</comment>
<dbReference type="AlphaFoldDB" id="A0AAV5E256"/>
<proteinExistence type="predicted"/>
<gene>
    <name evidence="1" type="primary">gb03559</name>
    <name evidence="1" type="ORF">PR202_gb03559</name>
</gene>